<name>A0A316YND4_9BASI</name>
<dbReference type="InParanoid" id="A0A316YND4"/>
<evidence type="ECO:0008006" key="4">
    <source>
        <dbReference type="Google" id="ProtNLM"/>
    </source>
</evidence>
<sequence>MSAPKNMDKQVAPLDFFPFRGQCGPHNTGGSLFLGVRALVIGSMFPGPVNIPGASEAALGFLTEDVFGFALPYATVAFTGLLLSSAAFALYNLVWRRERLPLKSQGGAIQIATQVNLVDLIHTLALAFSLSRNRSWSPATAQWMPLLFAVGLALHQWADGAKYVVKSTRGNDGKLCTRGVWSLFCGGWYLNGMLALSLVYVFVTTSFPTSERYLATKYKQQWTQYCQQTRSKILPFVY</sequence>
<evidence type="ECO:0000313" key="3">
    <source>
        <dbReference type="Proteomes" id="UP000245768"/>
    </source>
</evidence>
<keyword evidence="1" id="KW-0472">Membrane</keyword>
<gene>
    <name evidence="2" type="ORF">FA10DRAFT_286729</name>
</gene>
<keyword evidence="3" id="KW-1185">Reference proteome</keyword>
<dbReference type="RefSeq" id="XP_025378258.1">
    <property type="nucleotide sequence ID" value="XM_025524091.1"/>
</dbReference>
<keyword evidence="1" id="KW-1133">Transmembrane helix</keyword>
<evidence type="ECO:0000256" key="1">
    <source>
        <dbReference type="SAM" id="Phobius"/>
    </source>
</evidence>
<feature type="transmembrane region" description="Helical" evidence="1">
    <location>
        <begin position="179"/>
        <end position="203"/>
    </location>
</feature>
<dbReference type="EMBL" id="KZ819636">
    <property type="protein sequence ID" value="PWN91060.1"/>
    <property type="molecule type" value="Genomic_DNA"/>
</dbReference>
<accession>A0A316YND4</accession>
<dbReference type="Gene3D" id="1.20.120.1630">
    <property type="match status" value="1"/>
</dbReference>
<feature type="transmembrane region" description="Helical" evidence="1">
    <location>
        <begin position="70"/>
        <end position="95"/>
    </location>
</feature>
<dbReference type="AlphaFoldDB" id="A0A316YND4"/>
<evidence type="ECO:0000313" key="2">
    <source>
        <dbReference type="EMBL" id="PWN91060.1"/>
    </source>
</evidence>
<dbReference type="GeneID" id="37046007"/>
<reference evidence="2 3" key="1">
    <citation type="journal article" date="2018" name="Mol. Biol. Evol.">
        <title>Broad Genomic Sampling Reveals a Smut Pathogenic Ancestry of the Fungal Clade Ustilaginomycotina.</title>
        <authorList>
            <person name="Kijpornyongpan T."/>
            <person name="Mondo S.J."/>
            <person name="Barry K."/>
            <person name="Sandor L."/>
            <person name="Lee J."/>
            <person name="Lipzen A."/>
            <person name="Pangilinan J."/>
            <person name="LaButti K."/>
            <person name="Hainaut M."/>
            <person name="Henrissat B."/>
            <person name="Grigoriev I.V."/>
            <person name="Spatafora J.W."/>
            <person name="Aime M.C."/>
        </authorList>
    </citation>
    <scope>NUCLEOTIDE SEQUENCE [LARGE SCALE GENOMIC DNA]</scope>
    <source>
        <strain evidence="2 3">MCA 4198</strain>
    </source>
</reference>
<organism evidence="2 3">
    <name type="scientific">Acaromyces ingoldii</name>
    <dbReference type="NCBI Taxonomy" id="215250"/>
    <lineage>
        <taxon>Eukaryota</taxon>
        <taxon>Fungi</taxon>
        <taxon>Dikarya</taxon>
        <taxon>Basidiomycota</taxon>
        <taxon>Ustilaginomycotina</taxon>
        <taxon>Exobasidiomycetes</taxon>
        <taxon>Exobasidiales</taxon>
        <taxon>Cryptobasidiaceae</taxon>
        <taxon>Acaromyces</taxon>
    </lineage>
</organism>
<keyword evidence="1" id="KW-0812">Transmembrane</keyword>
<proteinExistence type="predicted"/>
<protein>
    <recommendedName>
        <fullName evidence="4">Steroid 5-alpha reductase C-terminal domain-containing protein</fullName>
    </recommendedName>
</protein>
<dbReference type="Proteomes" id="UP000245768">
    <property type="component" value="Unassembled WGS sequence"/>
</dbReference>
<dbReference type="OrthoDB" id="67965at2759"/>